<keyword evidence="3" id="KW-1003">Cell membrane</keyword>
<evidence type="ECO:0000313" key="16">
    <source>
        <dbReference type="EMBL" id="KAJ8289058.1"/>
    </source>
</evidence>
<organism evidence="16 17">
    <name type="scientific">Conger conger</name>
    <name type="common">Conger eel</name>
    <name type="synonym">Muraena conger</name>
    <dbReference type="NCBI Taxonomy" id="82655"/>
    <lineage>
        <taxon>Eukaryota</taxon>
        <taxon>Metazoa</taxon>
        <taxon>Chordata</taxon>
        <taxon>Craniata</taxon>
        <taxon>Vertebrata</taxon>
        <taxon>Euteleostomi</taxon>
        <taxon>Actinopterygii</taxon>
        <taxon>Neopterygii</taxon>
        <taxon>Teleostei</taxon>
        <taxon>Anguilliformes</taxon>
        <taxon>Congridae</taxon>
        <taxon>Conger</taxon>
    </lineage>
</organism>
<dbReference type="EMBL" id="JAFJMO010000001">
    <property type="protein sequence ID" value="KAJ8289058.1"/>
    <property type="molecule type" value="Genomic_DNA"/>
</dbReference>
<keyword evidence="10" id="KW-0325">Glycoprotein</keyword>
<keyword evidence="11" id="KW-0807">Transducer</keyword>
<evidence type="ECO:0000256" key="7">
    <source>
        <dbReference type="ARBA" id="ARBA00023136"/>
    </source>
</evidence>
<keyword evidence="7 14" id="KW-0472">Membrane</keyword>
<keyword evidence="4 14" id="KW-0812">Transmembrane</keyword>
<keyword evidence="8" id="KW-1015">Disulfide bond</keyword>
<dbReference type="Pfam" id="PF00001">
    <property type="entry name" value="7tm_1"/>
    <property type="match status" value="1"/>
</dbReference>
<evidence type="ECO:0000259" key="15">
    <source>
        <dbReference type="PROSITE" id="PS50262"/>
    </source>
</evidence>
<dbReference type="PANTHER" id="PTHR11866">
    <property type="entry name" value="G-PROTEIN COUPLED RECEPTOR FAMILY 1 MEMBER"/>
    <property type="match status" value="1"/>
</dbReference>
<evidence type="ECO:0000256" key="5">
    <source>
        <dbReference type="ARBA" id="ARBA00022989"/>
    </source>
</evidence>
<feature type="transmembrane region" description="Helical" evidence="14">
    <location>
        <begin position="287"/>
        <end position="304"/>
    </location>
</feature>
<dbReference type="GO" id="GO:0006954">
    <property type="term" value="P:inflammatory response"/>
    <property type="evidence" value="ECO:0007669"/>
    <property type="project" value="TreeGrafter"/>
</dbReference>
<sequence length="365" mass="40938">MACEFCIISTLEKNSVLYPIALFTMGLIGNIIALCIIYRHKNITRGRHVSVFYVLVSGLAWSDLLGKVLLSSMVLACYALSKCLEQINTNLCNTFGLLMSFFGLCPTLILLAIAVECLLSVGYPYVYNRQVTRRRALMCLISIYVFCLLFCALPLIGFGDYKQYRPGTWCFITLNSIKPLNKAFSLLYATLLTLAILAVVICNMLVKINLIKMYKLTRKRSISTVNSLMRAAASPRHSEELDHLVVLLLMTLSFVICSIPVTVRLYIGAFSSDECAAQEEEKDLLAMRFLSVNSIVDPWVFIILRTSLCRKQVHKLFDKLFPSRAPRTAAKTPDSHSCEMASRESSKQWPHSEQRTGPPGMNSLG</sequence>
<proteinExistence type="predicted"/>
<feature type="transmembrane region" description="Helical" evidence="14">
    <location>
        <begin position="50"/>
        <end position="81"/>
    </location>
</feature>
<dbReference type="AlphaFoldDB" id="A0A9Q1E3T4"/>
<feature type="transmembrane region" description="Helical" evidence="14">
    <location>
        <begin position="16"/>
        <end position="38"/>
    </location>
</feature>
<evidence type="ECO:0000256" key="2">
    <source>
        <dbReference type="ARBA" id="ARBA00017628"/>
    </source>
</evidence>
<evidence type="ECO:0000313" key="17">
    <source>
        <dbReference type="Proteomes" id="UP001152803"/>
    </source>
</evidence>
<evidence type="ECO:0000256" key="6">
    <source>
        <dbReference type="ARBA" id="ARBA00023040"/>
    </source>
</evidence>
<dbReference type="InterPro" id="IPR017452">
    <property type="entry name" value="GPCR_Rhodpsn_7TM"/>
</dbReference>
<evidence type="ECO:0000256" key="10">
    <source>
        <dbReference type="ARBA" id="ARBA00023180"/>
    </source>
</evidence>
<keyword evidence="17" id="KW-1185">Reference proteome</keyword>
<feature type="transmembrane region" description="Helical" evidence="14">
    <location>
        <begin position="244"/>
        <end position="267"/>
    </location>
</feature>
<feature type="transmembrane region" description="Helical" evidence="14">
    <location>
        <begin position="186"/>
        <end position="210"/>
    </location>
</feature>
<dbReference type="GO" id="GO:0007204">
    <property type="term" value="P:positive regulation of cytosolic calcium ion concentration"/>
    <property type="evidence" value="ECO:0007669"/>
    <property type="project" value="TreeGrafter"/>
</dbReference>
<evidence type="ECO:0000256" key="3">
    <source>
        <dbReference type="ARBA" id="ARBA00022475"/>
    </source>
</evidence>
<protein>
    <recommendedName>
        <fullName evidence="2">Thromboxane A2 receptor</fullName>
    </recommendedName>
    <alternativeName>
        <fullName evidence="12">Prostanoid TP receptor</fullName>
    </alternativeName>
</protein>
<evidence type="ECO:0000256" key="8">
    <source>
        <dbReference type="ARBA" id="ARBA00023157"/>
    </source>
</evidence>
<comment type="subcellular location">
    <subcellularLocation>
        <location evidence="1">Cell membrane</location>
        <topology evidence="1">Multi-pass membrane protein</topology>
    </subcellularLocation>
</comment>
<dbReference type="Proteomes" id="UP001152803">
    <property type="component" value="Unassembled WGS sequence"/>
</dbReference>
<keyword evidence="5 14" id="KW-1133">Transmembrane helix</keyword>
<feature type="region of interest" description="Disordered" evidence="13">
    <location>
        <begin position="326"/>
        <end position="365"/>
    </location>
</feature>
<dbReference type="InterPro" id="IPR001105">
    <property type="entry name" value="Thbox_rcpt"/>
</dbReference>
<gene>
    <name evidence="16" type="ORF">COCON_G00017170</name>
</gene>
<dbReference type="PRINTS" id="PR00429">
    <property type="entry name" value="THROMBOXANER"/>
</dbReference>
<reference evidence="16" key="1">
    <citation type="journal article" date="2023" name="Science">
        <title>Genome structures resolve the early diversification of teleost fishes.</title>
        <authorList>
            <person name="Parey E."/>
            <person name="Louis A."/>
            <person name="Montfort J."/>
            <person name="Bouchez O."/>
            <person name="Roques C."/>
            <person name="Iampietro C."/>
            <person name="Lluch J."/>
            <person name="Castinel A."/>
            <person name="Donnadieu C."/>
            <person name="Desvignes T."/>
            <person name="Floi Bucao C."/>
            <person name="Jouanno E."/>
            <person name="Wen M."/>
            <person name="Mejri S."/>
            <person name="Dirks R."/>
            <person name="Jansen H."/>
            <person name="Henkel C."/>
            <person name="Chen W.J."/>
            <person name="Zahm M."/>
            <person name="Cabau C."/>
            <person name="Klopp C."/>
            <person name="Thompson A.W."/>
            <person name="Robinson-Rechavi M."/>
            <person name="Braasch I."/>
            <person name="Lecointre G."/>
            <person name="Bobe J."/>
            <person name="Postlethwait J.H."/>
            <person name="Berthelot C."/>
            <person name="Roest Crollius H."/>
            <person name="Guiguen Y."/>
        </authorList>
    </citation>
    <scope>NUCLEOTIDE SEQUENCE</scope>
    <source>
        <strain evidence="16">Concon-B</strain>
    </source>
</reference>
<dbReference type="InterPro" id="IPR000276">
    <property type="entry name" value="GPCR_Rhodpsn"/>
</dbReference>
<keyword evidence="9" id="KW-0675">Receptor</keyword>
<evidence type="ECO:0000256" key="14">
    <source>
        <dbReference type="SAM" id="Phobius"/>
    </source>
</evidence>
<dbReference type="GO" id="GO:0005886">
    <property type="term" value="C:plasma membrane"/>
    <property type="evidence" value="ECO:0007669"/>
    <property type="project" value="UniProtKB-SubCell"/>
</dbReference>
<evidence type="ECO:0000256" key="13">
    <source>
        <dbReference type="SAM" id="MobiDB-lite"/>
    </source>
</evidence>
<evidence type="ECO:0000256" key="12">
    <source>
        <dbReference type="ARBA" id="ARBA00029815"/>
    </source>
</evidence>
<dbReference type="Gene3D" id="1.20.1070.10">
    <property type="entry name" value="Rhodopsin 7-helix transmembrane proteins"/>
    <property type="match status" value="1"/>
</dbReference>
<accession>A0A9Q1E3T4</accession>
<dbReference type="FunFam" id="1.20.1070.10:FF:000175">
    <property type="entry name" value="Prostaglandin D2 receptor"/>
    <property type="match status" value="1"/>
</dbReference>
<dbReference type="GO" id="GO:0004956">
    <property type="term" value="F:prostaglandin D receptor activity"/>
    <property type="evidence" value="ECO:0007669"/>
    <property type="project" value="TreeGrafter"/>
</dbReference>
<dbReference type="SUPFAM" id="SSF81321">
    <property type="entry name" value="Family A G protein-coupled receptor-like"/>
    <property type="match status" value="1"/>
</dbReference>
<feature type="compositionally biased region" description="Basic and acidic residues" evidence="13">
    <location>
        <begin position="333"/>
        <end position="354"/>
    </location>
</feature>
<comment type="caution">
    <text evidence="16">The sequence shown here is derived from an EMBL/GenBank/DDBJ whole genome shotgun (WGS) entry which is preliminary data.</text>
</comment>
<dbReference type="PANTHER" id="PTHR11866:SF14">
    <property type="entry name" value="PROSTAGLANDIN D2 RECEPTOR"/>
    <property type="match status" value="1"/>
</dbReference>
<dbReference type="PROSITE" id="PS50262">
    <property type="entry name" value="G_PROTEIN_RECEP_F1_2"/>
    <property type="match status" value="1"/>
</dbReference>
<keyword evidence="6" id="KW-0297">G-protein coupled receptor</keyword>
<feature type="transmembrane region" description="Helical" evidence="14">
    <location>
        <begin position="137"/>
        <end position="159"/>
    </location>
</feature>
<evidence type="ECO:0000256" key="1">
    <source>
        <dbReference type="ARBA" id="ARBA00004651"/>
    </source>
</evidence>
<evidence type="ECO:0000256" key="9">
    <source>
        <dbReference type="ARBA" id="ARBA00023170"/>
    </source>
</evidence>
<dbReference type="GO" id="GO:0004960">
    <property type="term" value="F:thromboxane receptor activity"/>
    <property type="evidence" value="ECO:0007669"/>
    <property type="project" value="InterPro"/>
</dbReference>
<dbReference type="PRINTS" id="PR01788">
    <property type="entry name" value="PROSTANOIDR"/>
</dbReference>
<feature type="domain" description="G-protein coupled receptors family 1 profile" evidence="15">
    <location>
        <begin position="29"/>
        <end position="301"/>
    </location>
</feature>
<dbReference type="OrthoDB" id="5959154at2759"/>
<evidence type="ECO:0000256" key="11">
    <source>
        <dbReference type="ARBA" id="ARBA00023224"/>
    </source>
</evidence>
<feature type="transmembrane region" description="Helical" evidence="14">
    <location>
        <begin position="101"/>
        <end position="125"/>
    </location>
</feature>
<dbReference type="InterPro" id="IPR008365">
    <property type="entry name" value="Prostanoid_rcpt"/>
</dbReference>
<name>A0A9Q1E3T4_CONCO</name>
<evidence type="ECO:0000256" key="4">
    <source>
        <dbReference type="ARBA" id="ARBA00022692"/>
    </source>
</evidence>